<keyword evidence="16" id="KW-1185">Reference proteome</keyword>
<accession>A0ABV2IYG2</accession>
<evidence type="ECO:0000256" key="6">
    <source>
        <dbReference type="ARBA" id="ARBA00022692"/>
    </source>
</evidence>
<sequence length="268" mass="28905">MDYINAILLGIIEGITEFLPISSTGHLLIAEQWLGARSDTFNVVIQAGAILAVTFIYWQRILSLVLGINDPKNRDYLLKLIAAFLITAVLGLVVTKLGFKLPTSVTPIAWALIIGGIWMIVAEQIAARRPESTKVTWLVAIIVGLAQIVAGIFPGTSRSGATIFAAMLFGTGNRAAATEFAFLVGIPTMYAASGYELLKTLKAAKLENAPPENWTLLGIAFVVSMVVAFVSVKWLLGYIRSNRFTAFAIYRIVLGVALFGMLGLGWVA</sequence>
<keyword evidence="5 14" id="KW-1003">Cell membrane</keyword>
<comment type="miscellaneous">
    <text evidence="14">Bacitracin is thought to be involved in the inhibition of peptidoglycan synthesis by sequestering undecaprenyl diphosphate, thereby reducing the pool of lipid carrier available.</text>
</comment>
<evidence type="ECO:0000313" key="16">
    <source>
        <dbReference type="Proteomes" id="UP001549047"/>
    </source>
</evidence>
<comment type="subcellular location">
    <subcellularLocation>
        <location evidence="1 14">Cell membrane</location>
        <topology evidence="1 14">Multi-pass membrane protein</topology>
    </subcellularLocation>
</comment>
<name>A0ABV2IYG2_9HYPH</name>
<evidence type="ECO:0000256" key="10">
    <source>
        <dbReference type="ARBA" id="ARBA00023251"/>
    </source>
</evidence>
<dbReference type="Proteomes" id="UP001549047">
    <property type="component" value="Unassembled WGS sequence"/>
</dbReference>
<dbReference type="InterPro" id="IPR003824">
    <property type="entry name" value="UppP"/>
</dbReference>
<dbReference type="GO" id="GO:0050380">
    <property type="term" value="F:undecaprenyl-diphosphatase activity"/>
    <property type="evidence" value="ECO:0007669"/>
    <property type="project" value="UniProtKB-EC"/>
</dbReference>
<keyword evidence="8 14" id="KW-1133">Transmembrane helix</keyword>
<evidence type="ECO:0000256" key="1">
    <source>
        <dbReference type="ARBA" id="ARBA00004651"/>
    </source>
</evidence>
<comment type="similarity">
    <text evidence="2 14">Belongs to the UppP family.</text>
</comment>
<feature type="transmembrane region" description="Helical" evidence="14">
    <location>
        <begin position="80"/>
        <end position="99"/>
    </location>
</feature>
<organism evidence="15 16">
    <name type="scientific">Rhizobium aquaticum</name>
    <dbReference type="NCBI Taxonomy" id="1549636"/>
    <lineage>
        <taxon>Bacteria</taxon>
        <taxon>Pseudomonadati</taxon>
        <taxon>Pseudomonadota</taxon>
        <taxon>Alphaproteobacteria</taxon>
        <taxon>Hyphomicrobiales</taxon>
        <taxon>Rhizobiaceae</taxon>
        <taxon>Rhizobium/Agrobacterium group</taxon>
        <taxon>Rhizobium</taxon>
    </lineage>
</organism>
<protein>
    <recommendedName>
        <fullName evidence="4 14">Undecaprenyl-diphosphatase</fullName>
        <ecNumber evidence="3 14">3.6.1.27</ecNumber>
    </recommendedName>
    <alternativeName>
        <fullName evidence="12 14">Bacitracin resistance protein</fullName>
    </alternativeName>
    <alternativeName>
        <fullName evidence="11 14">Undecaprenyl pyrophosphate phosphatase</fullName>
    </alternativeName>
</protein>
<evidence type="ECO:0000256" key="5">
    <source>
        <dbReference type="ARBA" id="ARBA00022475"/>
    </source>
</evidence>
<evidence type="ECO:0000256" key="11">
    <source>
        <dbReference type="ARBA" id="ARBA00032707"/>
    </source>
</evidence>
<evidence type="ECO:0000256" key="2">
    <source>
        <dbReference type="ARBA" id="ARBA00010621"/>
    </source>
</evidence>
<dbReference type="PANTHER" id="PTHR30622:SF3">
    <property type="entry name" value="UNDECAPRENYL-DIPHOSPHATASE"/>
    <property type="match status" value="1"/>
</dbReference>
<evidence type="ECO:0000256" key="14">
    <source>
        <dbReference type="HAMAP-Rule" id="MF_01006"/>
    </source>
</evidence>
<dbReference type="Pfam" id="PF02673">
    <property type="entry name" value="BacA"/>
    <property type="match status" value="1"/>
</dbReference>
<evidence type="ECO:0000256" key="13">
    <source>
        <dbReference type="ARBA" id="ARBA00047594"/>
    </source>
</evidence>
<dbReference type="HAMAP" id="MF_01006">
    <property type="entry name" value="Undec_diphosphatase"/>
    <property type="match status" value="1"/>
</dbReference>
<keyword evidence="7 14" id="KW-0378">Hydrolase</keyword>
<proteinExistence type="inferred from homology"/>
<keyword evidence="10 14" id="KW-0046">Antibiotic resistance</keyword>
<feature type="transmembrane region" description="Helical" evidence="14">
    <location>
        <begin position="248"/>
        <end position="267"/>
    </location>
</feature>
<reference evidence="15 16" key="1">
    <citation type="submission" date="2024-06" db="EMBL/GenBank/DDBJ databases">
        <title>Genomic Encyclopedia of Type Strains, Phase IV (KMG-IV): sequencing the most valuable type-strain genomes for metagenomic binning, comparative biology and taxonomic classification.</title>
        <authorList>
            <person name="Goeker M."/>
        </authorList>
    </citation>
    <scope>NUCLEOTIDE SEQUENCE [LARGE SCALE GENOMIC DNA]</scope>
    <source>
        <strain evidence="15 16">DSM 29780</strain>
    </source>
</reference>
<feature type="transmembrane region" description="Helical" evidence="14">
    <location>
        <begin position="135"/>
        <end position="153"/>
    </location>
</feature>
<evidence type="ECO:0000256" key="7">
    <source>
        <dbReference type="ARBA" id="ARBA00022801"/>
    </source>
</evidence>
<evidence type="ECO:0000313" key="15">
    <source>
        <dbReference type="EMBL" id="MET3613478.1"/>
    </source>
</evidence>
<keyword evidence="14" id="KW-0961">Cell wall biogenesis/degradation</keyword>
<dbReference type="NCBIfam" id="NF001390">
    <property type="entry name" value="PRK00281.1-4"/>
    <property type="match status" value="1"/>
</dbReference>
<feature type="transmembrane region" description="Helical" evidence="14">
    <location>
        <begin position="105"/>
        <end position="123"/>
    </location>
</feature>
<gene>
    <name evidence="14" type="primary">uppP</name>
    <name evidence="15" type="ORF">ABID16_001807</name>
</gene>
<evidence type="ECO:0000256" key="8">
    <source>
        <dbReference type="ARBA" id="ARBA00022989"/>
    </source>
</evidence>
<keyword evidence="14" id="KW-0573">Peptidoglycan synthesis</keyword>
<comment type="caution">
    <text evidence="15">The sequence shown here is derived from an EMBL/GenBank/DDBJ whole genome shotgun (WGS) entry which is preliminary data.</text>
</comment>
<evidence type="ECO:0000256" key="3">
    <source>
        <dbReference type="ARBA" id="ARBA00012374"/>
    </source>
</evidence>
<feature type="transmembrane region" description="Helical" evidence="14">
    <location>
        <begin position="214"/>
        <end position="236"/>
    </location>
</feature>
<dbReference type="RefSeq" id="WP_354556016.1">
    <property type="nucleotide sequence ID" value="NZ_JBEPMB010000002.1"/>
</dbReference>
<keyword evidence="9 14" id="KW-0472">Membrane</keyword>
<evidence type="ECO:0000256" key="12">
    <source>
        <dbReference type="ARBA" id="ARBA00032932"/>
    </source>
</evidence>
<evidence type="ECO:0000256" key="4">
    <source>
        <dbReference type="ARBA" id="ARBA00021581"/>
    </source>
</evidence>
<dbReference type="EMBL" id="JBEPMB010000002">
    <property type="protein sequence ID" value="MET3613478.1"/>
    <property type="molecule type" value="Genomic_DNA"/>
</dbReference>
<evidence type="ECO:0000256" key="9">
    <source>
        <dbReference type="ARBA" id="ARBA00023136"/>
    </source>
</evidence>
<feature type="transmembrane region" description="Helical" evidence="14">
    <location>
        <begin position="43"/>
        <end position="68"/>
    </location>
</feature>
<keyword evidence="14" id="KW-0133">Cell shape</keyword>
<comment type="catalytic activity">
    <reaction evidence="13 14">
        <text>di-trans,octa-cis-undecaprenyl diphosphate + H2O = di-trans,octa-cis-undecaprenyl phosphate + phosphate + H(+)</text>
        <dbReference type="Rhea" id="RHEA:28094"/>
        <dbReference type="ChEBI" id="CHEBI:15377"/>
        <dbReference type="ChEBI" id="CHEBI:15378"/>
        <dbReference type="ChEBI" id="CHEBI:43474"/>
        <dbReference type="ChEBI" id="CHEBI:58405"/>
        <dbReference type="ChEBI" id="CHEBI:60392"/>
        <dbReference type="EC" id="3.6.1.27"/>
    </reaction>
</comment>
<comment type="function">
    <text evidence="14">Catalyzes the dephosphorylation of undecaprenyl diphosphate (UPP). Confers resistance to bacitracin.</text>
</comment>
<keyword evidence="6 14" id="KW-0812">Transmembrane</keyword>
<dbReference type="EC" id="3.6.1.27" evidence="3 14"/>
<dbReference type="PANTHER" id="PTHR30622">
    <property type="entry name" value="UNDECAPRENYL-DIPHOSPHATASE"/>
    <property type="match status" value="1"/>
</dbReference>